<dbReference type="SUPFAM" id="SSF51735">
    <property type="entry name" value="NAD(P)-binding Rossmann-fold domains"/>
    <property type="match status" value="1"/>
</dbReference>
<dbReference type="HAMAP" id="MF_01925">
    <property type="entry name" value="P5C_reductase"/>
    <property type="match status" value="1"/>
</dbReference>
<evidence type="ECO:0000313" key="8">
    <source>
        <dbReference type="Proteomes" id="UP001229716"/>
    </source>
</evidence>
<comment type="catalytic activity">
    <reaction evidence="2">
        <text>L-proline + NAD(+) = (S)-1-pyrroline-5-carboxylate + NADH + 2 H(+)</text>
        <dbReference type="Rhea" id="RHEA:14105"/>
        <dbReference type="ChEBI" id="CHEBI:15378"/>
        <dbReference type="ChEBI" id="CHEBI:17388"/>
        <dbReference type="ChEBI" id="CHEBI:57540"/>
        <dbReference type="ChEBI" id="CHEBI:57945"/>
        <dbReference type="ChEBI" id="CHEBI:60039"/>
        <dbReference type="EC" id="1.5.1.2"/>
    </reaction>
</comment>
<dbReference type="InterPro" id="IPR000304">
    <property type="entry name" value="Pyrroline-COOH_reductase"/>
</dbReference>
<feature type="domain" description="Pyrroline-5-carboxylate reductase catalytic N-terminal" evidence="5">
    <location>
        <begin position="6"/>
        <end position="101"/>
    </location>
</feature>
<dbReference type="Pfam" id="PF14748">
    <property type="entry name" value="P5CR_dimer"/>
    <property type="match status" value="1"/>
</dbReference>
<organism evidence="7 8">
    <name type="scientific">Bacillus shihchuchen</name>
    <dbReference type="NCBI Taxonomy" id="3036942"/>
    <lineage>
        <taxon>Bacteria</taxon>
        <taxon>Bacillati</taxon>
        <taxon>Bacillota</taxon>
        <taxon>Bacilli</taxon>
        <taxon>Bacillales</taxon>
        <taxon>Bacillaceae</taxon>
        <taxon>Bacillus</taxon>
        <taxon>Bacillus cereus group</taxon>
    </lineage>
</organism>
<dbReference type="PROSITE" id="PS00521">
    <property type="entry name" value="P5CR"/>
    <property type="match status" value="1"/>
</dbReference>
<sequence>MSIQNISFLGAGSIAEAIIGGLLHANVVKAEQITVSNRSNETRLQELHKKYGVKGTHNKKELLTDTTILFLAMKPKDVAEALTPFKEDIHHNLLIISLLAGVSTHSIRNLLQKDVPIIRAMPNTSAAILKSATAISPSKHATKEHIQIAIALFETIGLVSIVEEEDMHAVTALSGSGPAYIYYVVEAMEEAAKEIGLKEDVAKSLILQTMIGAAEMLKASAKHPSVLRKEITSPGGTTEAGIEVLQEHKFQQALISCITQATQRSHNLGKTLEQLTKKNKKWSSILLELHFL</sequence>
<reference evidence="7 8" key="1">
    <citation type="journal article" date="2023" name="Int. J. Mol. Sci.">
        <title>Pathogenicity and Genomic Characterization of a Novel Genospecies, Bacillus shihchuchen, of the Bacillus cereus Group Isolated from Chinese Softshell Turtle (Pelodiscus sinensis).</title>
        <authorList>
            <person name="Cheng L.W."/>
            <person name="Byadgi O.V."/>
            <person name="Tsai C.E."/>
            <person name="Wang P.C."/>
            <person name="Chen S.C."/>
        </authorList>
    </citation>
    <scope>NUCLEOTIDE SEQUENCE [LARGE SCALE GENOMIC DNA]</scope>
    <source>
        <strain evidence="7 8">QF108-045</strain>
    </source>
</reference>
<dbReference type="PANTHER" id="PTHR11645:SF49">
    <property type="entry name" value="PYRROLINE-5-CARBOXYLATE REDUCTASE 1"/>
    <property type="match status" value="1"/>
</dbReference>
<comment type="catalytic activity">
    <reaction evidence="2 4">
        <text>L-proline + NADP(+) = (S)-1-pyrroline-5-carboxylate + NADPH + 2 H(+)</text>
        <dbReference type="Rhea" id="RHEA:14109"/>
        <dbReference type="ChEBI" id="CHEBI:15378"/>
        <dbReference type="ChEBI" id="CHEBI:17388"/>
        <dbReference type="ChEBI" id="CHEBI:57783"/>
        <dbReference type="ChEBI" id="CHEBI:58349"/>
        <dbReference type="ChEBI" id="CHEBI:60039"/>
        <dbReference type="EC" id="1.5.1.2"/>
    </reaction>
</comment>
<gene>
    <name evidence="7" type="primary">proI</name>
    <name evidence="2" type="synonym">proC</name>
    <name evidence="7" type="ORF">P6F46_06260</name>
</gene>
<dbReference type="PIRSF" id="PIRSF000193">
    <property type="entry name" value="Pyrrol-5-carb_rd"/>
    <property type="match status" value="1"/>
</dbReference>
<comment type="caution">
    <text evidence="7">The sequence shown here is derived from an EMBL/GenBank/DDBJ whole genome shotgun (WGS) entry which is preliminary data.</text>
</comment>
<keyword evidence="2 4" id="KW-0641">Proline biosynthesis</keyword>
<keyword evidence="2" id="KW-0963">Cytoplasm</keyword>
<comment type="subcellular location">
    <subcellularLocation>
        <location evidence="2">Cytoplasm</location>
    </subcellularLocation>
</comment>
<dbReference type="PANTHER" id="PTHR11645">
    <property type="entry name" value="PYRROLINE-5-CARBOXYLATE REDUCTASE"/>
    <property type="match status" value="1"/>
</dbReference>
<comment type="function">
    <text evidence="2">Catalyzes the reduction of 1-pyrroline-5-carboxylate (PCA) to L-proline.</text>
</comment>
<evidence type="ECO:0000259" key="6">
    <source>
        <dbReference type="Pfam" id="PF14748"/>
    </source>
</evidence>
<dbReference type="Gene3D" id="3.40.50.720">
    <property type="entry name" value="NAD(P)-binding Rossmann-like Domain"/>
    <property type="match status" value="1"/>
</dbReference>
<dbReference type="GO" id="GO:0004735">
    <property type="term" value="F:pyrroline-5-carboxylate reductase activity"/>
    <property type="evidence" value="ECO:0007669"/>
    <property type="project" value="UniProtKB-EC"/>
</dbReference>
<proteinExistence type="inferred from homology"/>
<dbReference type="InterPro" id="IPR029036">
    <property type="entry name" value="P5CR_dimer"/>
</dbReference>
<name>A0ABT7KTC1_9BACI</name>
<comment type="similarity">
    <text evidence="1 2 4">Belongs to the pyrroline-5-carboxylate reductase family.</text>
</comment>
<dbReference type="EMBL" id="JASWHZ010000001">
    <property type="protein sequence ID" value="MDL2417381.1"/>
    <property type="molecule type" value="Genomic_DNA"/>
</dbReference>
<dbReference type="Proteomes" id="UP001229716">
    <property type="component" value="Unassembled WGS sequence"/>
</dbReference>
<evidence type="ECO:0000256" key="1">
    <source>
        <dbReference type="ARBA" id="ARBA00005525"/>
    </source>
</evidence>
<dbReference type="NCBIfam" id="TIGR00112">
    <property type="entry name" value="proC"/>
    <property type="match status" value="1"/>
</dbReference>
<feature type="domain" description="Pyrroline-5-carboxylate reductase dimerisation" evidence="6">
    <location>
        <begin position="164"/>
        <end position="267"/>
    </location>
</feature>
<dbReference type="NCBIfam" id="NF005813">
    <property type="entry name" value="PRK07679.1"/>
    <property type="match status" value="1"/>
</dbReference>
<dbReference type="InterPro" id="IPR053790">
    <property type="entry name" value="P5CR-like_CS"/>
</dbReference>
<dbReference type="InterPro" id="IPR008927">
    <property type="entry name" value="6-PGluconate_DH-like_C_sf"/>
</dbReference>
<evidence type="ECO:0000256" key="2">
    <source>
        <dbReference type="HAMAP-Rule" id="MF_01925"/>
    </source>
</evidence>
<keyword evidence="8" id="KW-1185">Reference proteome</keyword>
<keyword evidence="2 4" id="KW-0560">Oxidoreductase</keyword>
<dbReference type="InterPro" id="IPR028939">
    <property type="entry name" value="P5C_Rdtase_cat_N"/>
</dbReference>
<keyword evidence="2 4" id="KW-0521">NADP</keyword>
<evidence type="ECO:0000256" key="3">
    <source>
        <dbReference type="NCBIfam" id="TIGR00112"/>
    </source>
</evidence>
<keyword evidence="2 4" id="KW-0028">Amino-acid biosynthesis</keyword>
<dbReference type="EC" id="1.5.1.2" evidence="2 3"/>
<dbReference type="Pfam" id="PF03807">
    <property type="entry name" value="F420_oxidored"/>
    <property type="match status" value="1"/>
</dbReference>
<comment type="pathway">
    <text evidence="2 4">Amino-acid biosynthesis; L-proline biosynthesis; L-proline from L-glutamate 5-semialdehyde: step 1/1.</text>
</comment>
<evidence type="ECO:0000313" key="7">
    <source>
        <dbReference type="EMBL" id="MDL2417381.1"/>
    </source>
</evidence>
<dbReference type="SUPFAM" id="SSF48179">
    <property type="entry name" value="6-phosphogluconate dehydrogenase C-terminal domain-like"/>
    <property type="match status" value="1"/>
</dbReference>
<dbReference type="Gene3D" id="1.10.3730.10">
    <property type="entry name" value="ProC C-terminal domain-like"/>
    <property type="match status" value="1"/>
</dbReference>
<dbReference type="InterPro" id="IPR036291">
    <property type="entry name" value="NAD(P)-bd_dom_sf"/>
</dbReference>
<evidence type="ECO:0000259" key="5">
    <source>
        <dbReference type="Pfam" id="PF03807"/>
    </source>
</evidence>
<accession>A0ABT7KTC1</accession>
<protein>
    <recommendedName>
        <fullName evidence="2 3">Pyrroline-5-carboxylate reductase</fullName>
        <shortName evidence="2">P5C reductase</shortName>
        <shortName evidence="2">P5CR</shortName>
        <ecNumber evidence="2 3">1.5.1.2</ecNumber>
    </recommendedName>
    <alternativeName>
        <fullName evidence="2">PCA reductase</fullName>
    </alternativeName>
</protein>
<evidence type="ECO:0000256" key="4">
    <source>
        <dbReference type="RuleBase" id="RU003903"/>
    </source>
</evidence>